<organism evidence="9 10">
    <name type="scientific">Chelatococcus reniformis</name>
    <dbReference type="NCBI Taxonomy" id="1494448"/>
    <lineage>
        <taxon>Bacteria</taxon>
        <taxon>Pseudomonadati</taxon>
        <taxon>Pseudomonadota</taxon>
        <taxon>Alphaproteobacteria</taxon>
        <taxon>Hyphomicrobiales</taxon>
        <taxon>Chelatococcaceae</taxon>
        <taxon>Chelatococcus</taxon>
    </lineage>
</organism>
<dbReference type="InterPro" id="IPR010280">
    <property type="entry name" value="U5_MeTrfase_fam"/>
</dbReference>
<evidence type="ECO:0000256" key="7">
    <source>
        <dbReference type="PROSITE-ProRule" id="PRU10015"/>
    </source>
</evidence>
<dbReference type="RefSeq" id="WP_188609070.1">
    <property type="nucleotide sequence ID" value="NZ_BMGG01000003.1"/>
</dbReference>
<dbReference type="GO" id="GO:0070041">
    <property type="term" value="F:rRNA (uridine-C5-)-methyltransferase activity"/>
    <property type="evidence" value="ECO:0007669"/>
    <property type="project" value="TreeGrafter"/>
</dbReference>
<feature type="binding site" evidence="6">
    <location>
        <position position="287"/>
    </location>
    <ligand>
        <name>S-adenosyl-L-methionine</name>
        <dbReference type="ChEBI" id="CHEBI:59789"/>
    </ligand>
</feature>
<reference evidence="9" key="1">
    <citation type="journal article" date="2014" name="Int. J. Syst. Evol. Microbiol.">
        <title>Complete genome sequence of Corynebacterium casei LMG S-19264T (=DSM 44701T), isolated from a smear-ripened cheese.</title>
        <authorList>
            <consortium name="US DOE Joint Genome Institute (JGI-PGF)"/>
            <person name="Walter F."/>
            <person name="Albersmeier A."/>
            <person name="Kalinowski J."/>
            <person name="Ruckert C."/>
        </authorList>
    </citation>
    <scope>NUCLEOTIDE SEQUENCE</scope>
    <source>
        <strain evidence="9">CGMCC 1.12919</strain>
    </source>
</reference>
<dbReference type="InterPro" id="IPR029063">
    <property type="entry name" value="SAM-dependent_MTases_sf"/>
</dbReference>
<feature type="active site" evidence="7">
    <location>
        <position position="381"/>
    </location>
</feature>
<dbReference type="InterPro" id="IPR030390">
    <property type="entry name" value="MeTrfase_TrmA_AS"/>
</dbReference>
<evidence type="ECO:0000256" key="2">
    <source>
        <dbReference type="ARBA" id="ARBA00022603"/>
    </source>
</evidence>
<dbReference type="InterPro" id="IPR002792">
    <property type="entry name" value="TRAM_dom"/>
</dbReference>
<keyword evidence="3 6" id="KW-0808">Transferase</keyword>
<feature type="binding site" evidence="6">
    <location>
        <position position="307"/>
    </location>
    <ligand>
        <name>S-adenosyl-L-methionine</name>
        <dbReference type="ChEBI" id="CHEBI:59789"/>
    </ligand>
</feature>
<gene>
    <name evidence="9" type="ORF">GCM10010994_20780</name>
</gene>
<dbReference type="PROSITE" id="PS01230">
    <property type="entry name" value="TRMA_1"/>
    <property type="match status" value="1"/>
</dbReference>
<dbReference type="Proteomes" id="UP000637002">
    <property type="component" value="Unassembled WGS sequence"/>
</dbReference>
<keyword evidence="10" id="KW-1185">Reference proteome</keyword>
<dbReference type="SUPFAM" id="SSF53335">
    <property type="entry name" value="S-adenosyl-L-methionine-dependent methyltransferases"/>
    <property type="match status" value="1"/>
</dbReference>
<accession>A0A916XBN3</accession>
<keyword evidence="4 6" id="KW-0949">S-adenosyl-L-methionine</keyword>
<keyword evidence="5" id="KW-0411">Iron-sulfur</keyword>
<dbReference type="PROSITE" id="PS50926">
    <property type="entry name" value="TRAM"/>
    <property type="match status" value="1"/>
</dbReference>
<evidence type="ECO:0000256" key="1">
    <source>
        <dbReference type="ARBA" id="ARBA00022485"/>
    </source>
</evidence>
<feature type="binding site" evidence="6">
    <location>
        <position position="250"/>
    </location>
    <ligand>
        <name>S-adenosyl-L-methionine</name>
        <dbReference type="ChEBI" id="CHEBI:59789"/>
    </ligand>
</feature>
<dbReference type="Gene3D" id="2.40.50.1070">
    <property type="match status" value="1"/>
</dbReference>
<dbReference type="Pfam" id="PF01938">
    <property type="entry name" value="TRAM"/>
    <property type="match status" value="1"/>
</dbReference>
<dbReference type="PROSITE" id="PS51687">
    <property type="entry name" value="SAM_MT_RNA_M5U"/>
    <property type="match status" value="1"/>
</dbReference>
<evidence type="ECO:0000256" key="3">
    <source>
        <dbReference type="ARBA" id="ARBA00022679"/>
    </source>
</evidence>
<name>A0A916XBN3_9HYPH</name>
<dbReference type="EMBL" id="BMGG01000003">
    <property type="protein sequence ID" value="GGC62028.1"/>
    <property type="molecule type" value="Genomic_DNA"/>
</dbReference>
<evidence type="ECO:0000313" key="10">
    <source>
        <dbReference type="Proteomes" id="UP000637002"/>
    </source>
</evidence>
<evidence type="ECO:0000259" key="8">
    <source>
        <dbReference type="PROSITE" id="PS50926"/>
    </source>
</evidence>
<dbReference type="GO" id="GO:0070475">
    <property type="term" value="P:rRNA base methylation"/>
    <property type="evidence" value="ECO:0007669"/>
    <property type="project" value="TreeGrafter"/>
</dbReference>
<sequence length="428" mass="45163">MAVDLTIDELGARGDGVARTAGRTIYVEGALPGEAVSAEVTGDRGRLLAIARPSPERTEPICSYFDCCGGCAAQHMAVPLYTHWKTAAIATALARAGIGTPLAPLVDAAGSGRRRVILHARTHGGRASVGFMAPRSHDLIAIDQCPVLTPALARAPGVARQLAQLLARFDKPLDLQLTATLTGLDVDIRGLGRKAPGEQLDAARLALVEAAERLDLARLALHGDILVERRPPLLAMGRATVVPPPGGFLQATEAGEQILADLVLAGLGEARGAGKGRNRPLRVADCFCGCGPFTLRLAEQAEVHAVEIDAAALAALDRARRGAPGLKPIRLEQRDLFRRPLLPPEIDRFDALVFDPPRAGAEALVRQMAASRLPLAVAVSCDAASFARDAAILAAAGFVARCIVPVDQFRYSAHTEIVGVFVREKAKR</sequence>
<dbReference type="PANTHER" id="PTHR11061:SF49">
    <property type="entry name" value="23S RRNA (URACIL(1939)-C(5))-METHYLTRANSFERASE RLMD"/>
    <property type="match status" value="1"/>
</dbReference>
<dbReference type="SUPFAM" id="SSF50249">
    <property type="entry name" value="Nucleic acid-binding proteins"/>
    <property type="match status" value="1"/>
</dbReference>
<evidence type="ECO:0000256" key="4">
    <source>
        <dbReference type="ARBA" id="ARBA00022691"/>
    </source>
</evidence>
<dbReference type="Gene3D" id="3.40.50.150">
    <property type="entry name" value="Vaccinia Virus protein VP39"/>
    <property type="match status" value="1"/>
</dbReference>
<keyword evidence="2 6" id="KW-0489">Methyltransferase</keyword>
<comment type="similarity">
    <text evidence="6">Belongs to the class I-like SAM-binding methyltransferase superfamily. RNA M5U methyltransferase family.</text>
</comment>
<comment type="caution">
    <text evidence="9">The sequence shown here is derived from an EMBL/GenBank/DDBJ whole genome shotgun (WGS) entry which is preliminary data.</text>
</comment>
<dbReference type="Gene3D" id="2.40.50.140">
    <property type="entry name" value="Nucleic acid-binding proteins"/>
    <property type="match status" value="1"/>
</dbReference>
<keyword evidence="1" id="KW-0004">4Fe-4S</keyword>
<dbReference type="CDD" id="cd02440">
    <property type="entry name" value="AdoMet_MTases"/>
    <property type="match status" value="1"/>
</dbReference>
<dbReference type="InterPro" id="IPR012340">
    <property type="entry name" value="NA-bd_OB-fold"/>
</dbReference>
<feature type="binding site" evidence="6">
    <location>
        <position position="355"/>
    </location>
    <ligand>
        <name>S-adenosyl-L-methionine</name>
        <dbReference type="ChEBI" id="CHEBI:59789"/>
    </ligand>
</feature>
<dbReference type="AlphaFoldDB" id="A0A916XBN3"/>
<feature type="active site" description="Nucleophile" evidence="6">
    <location>
        <position position="381"/>
    </location>
</feature>
<keyword evidence="1" id="KW-0408">Iron</keyword>
<protein>
    <submittedName>
        <fullName evidence="9">RNA methyltransferase</fullName>
    </submittedName>
</protein>
<evidence type="ECO:0000256" key="5">
    <source>
        <dbReference type="ARBA" id="ARBA00023014"/>
    </source>
</evidence>
<dbReference type="GO" id="GO:0051539">
    <property type="term" value="F:4 iron, 4 sulfur cluster binding"/>
    <property type="evidence" value="ECO:0007669"/>
    <property type="project" value="UniProtKB-KW"/>
</dbReference>
<evidence type="ECO:0000313" key="9">
    <source>
        <dbReference type="EMBL" id="GGC62028.1"/>
    </source>
</evidence>
<proteinExistence type="inferred from homology"/>
<reference evidence="9" key="2">
    <citation type="submission" date="2020-09" db="EMBL/GenBank/DDBJ databases">
        <authorList>
            <person name="Sun Q."/>
            <person name="Zhou Y."/>
        </authorList>
    </citation>
    <scope>NUCLEOTIDE SEQUENCE</scope>
    <source>
        <strain evidence="9">CGMCC 1.12919</strain>
    </source>
</reference>
<dbReference type="PANTHER" id="PTHR11061">
    <property type="entry name" value="RNA M5U METHYLTRANSFERASE"/>
    <property type="match status" value="1"/>
</dbReference>
<feature type="domain" description="TRAM" evidence="8">
    <location>
        <begin position="1"/>
        <end position="53"/>
    </location>
</feature>
<evidence type="ECO:0000256" key="6">
    <source>
        <dbReference type="PROSITE-ProRule" id="PRU01024"/>
    </source>
</evidence>
<keyword evidence="1" id="KW-0479">Metal-binding</keyword>